<feature type="region of interest" description="Disordered" evidence="1">
    <location>
        <begin position="821"/>
        <end position="939"/>
    </location>
</feature>
<evidence type="ECO:0000259" key="4">
    <source>
        <dbReference type="Pfam" id="PF16640"/>
    </source>
</evidence>
<feature type="domain" description="Bacterial Ig-like" evidence="4">
    <location>
        <begin position="231"/>
        <end position="316"/>
    </location>
</feature>
<keyword evidence="2" id="KW-1133">Transmembrane helix</keyword>
<dbReference type="EMBL" id="BAABHM010000009">
    <property type="protein sequence ID" value="GAA4697230.1"/>
    <property type="molecule type" value="Genomic_DNA"/>
</dbReference>
<proteinExistence type="predicted"/>
<evidence type="ECO:0000256" key="2">
    <source>
        <dbReference type="SAM" id="Phobius"/>
    </source>
</evidence>
<dbReference type="NCBIfam" id="NF038134">
    <property type="entry name" value="choice_anch_M"/>
    <property type="match status" value="1"/>
</dbReference>
<feature type="compositionally biased region" description="Acidic residues" evidence="1">
    <location>
        <begin position="821"/>
        <end position="881"/>
    </location>
</feature>
<organism evidence="5 6">
    <name type="scientific">Promicromonospora umidemergens</name>
    <dbReference type="NCBI Taxonomy" id="629679"/>
    <lineage>
        <taxon>Bacteria</taxon>
        <taxon>Bacillati</taxon>
        <taxon>Actinomycetota</taxon>
        <taxon>Actinomycetes</taxon>
        <taxon>Micrococcales</taxon>
        <taxon>Promicromonosporaceae</taxon>
        <taxon>Promicromonospora</taxon>
    </lineage>
</organism>
<dbReference type="NCBIfam" id="TIGR03769">
    <property type="entry name" value="P_ac_wall_RPT"/>
    <property type="match status" value="1"/>
</dbReference>
<feature type="chain" id="PRO_5046107016" description="Bacterial Ig-like domain-containing protein" evidence="3">
    <location>
        <begin position="22"/>
        <end position="974"/>
    </location>
</feature>
<keyword evidence="2" id="KW-0472">Membrane</keyword>
<name>A0ABP8WZE6_9MICO</name>
<dbReference type="InterPro" id="IPR032109">
    <property type="entry name" value="Big_3_5"/>
</dbReference>
<dbReference type="Pfam" id="PF16640">
    <property type="entry name" value="Big_3_5"/>
    <property type="match status" value="1"/>
</dbReference>
<dbReference type="Gene3D" id="2.60.40.10">
    <property type="entry name" value="Immunoglobulins"/>
    <property type="match status" value="2"/>
</dbReference>
<feature type="signal peptide" evidence="3">
    <location>
        <begin position="1"/>
        <end position="21"/>
    </location>
</feature>
<keyword evidence="2" id="KW-0812">Transmembrane</keyword>
<dbReference type="InterPro" id="IPR022435">
    <property type="entry name" value="Surface-anchored_actinobac"/>
</dbReference>
<gene>
    <name evidence="5" type="ORF">GCM10023198_16720</name>
</gene>
<dbReference type="SUPFAM" id="SSF48726">
    <property type="entry name" value="Immunoglobulin"/>
    <property type="match status" value="1"/>
</dbReference>
<comment type="caution">
    <text evidence="5">The sequence shown here is derived from an EMBL/GenBank/DDBJ whole genome shotgun (WGS) entry which is preliminary data.</text>
</comment>
<protein>
    <recommendedName>
        <fullName evidence="4">Bacterial Ig-like domain-containing protein</fullName>
    </recommendedName>
</protein>
<evidence type="ECO:0000256" key="1">
    <source>
        <dbReference type="SAM" id="MobiDB-lite"/>
    </source>
</evidence>
<keyword evidence="3" id="KW-0732">Signal</keyword>
<evidence type="ECO:0000313" key="5">
    <source>
        <dbReference type="EMBL" id="GAA4697230.1"/>
    </source>
</evidence>
<evidence type="ECO:0000313" key="6">
    <source>
        <dbReference type="Proteomes" id="UP001500843"/>
    </source>
</evidence>
<dbReference type="InterPro" id="IPR036179">
    <property type="entry name" value="Ig-like_dom_sf"/>
</dbReference>
<feature type="transmembrane region" description="Helical" evidence="2">
    <location>
        <begin position="943"/>
        <end position="965"/>
    </location>
</feature>
<dbReference type="Proteomes" id="UP001500843">
    <property type="component" value="Unassembled WGS sequence"/>
</dbReference>
<dbReference type="InterPro" id="IPR013783">
    <property type="entry name" value="Ig-like_fold"/>
</dbReference>
<accession>A0ABP8WZE6</accession>
<keyword evidence="6" id="KW-1185">Reference proteome</keyword>
<sequence length="974" mass="100837">MLVTSALVAAAALGTASPALADDGPAPDPVEYQVLEKVHTDAVSTFLDEGTFTLGTRADLPEGNGTRLDPAETLFHVDDASRQSVPAGYEFVAPAGGSVWIAPESNPAGGDGYTQLWPGFSTESVPVGAVDGNSTKFRLVSMDGPVGGDLEVWRGSGSGLTRMWSSDEGIDSFAVGRTHMHANWAFTKAGTYRLTVEGAAAIGGEPVTGTAVYTFVVGGLPEIVGTTTTLEASATEVVEGSPVTFSAAVAPAGVEGHVELRDGSAVLGHSEVSDSGAAELEVSGLGVGTRSITAVFVPSVANFTTGSTSDPVAVTVVDGSGMEFGVVGVADAYEPGDTLTATAVGATLKENQVFRWLLRTQGYSSTVVAQSGAGATYSRELDALADGIEISVAVYDSATRTTLAESPWVPIAVVGQGAQPVITATEGFHDPLLPGDVIEFTVSGRELAEGESITWGFVPYGGYFGAIIPEYEWDATYTDDARTTVRLRSKVNAPETRPYSGPLTASVVKDGVTIARSDFHTITTGHRELNVTGHRNLYREGGTVTMDASVYPVREGDELAYTWNFTKGDVSEVWGAEQQATAALTGPELSLAEHDGGTLRLDVYSDGLLAQQSPSYPVNVTADLTSQILEIGTLAGHYHQGDALDLTLTVDPEPLDGDVLEWQWKWPGSEDWKAMTGVEDNVFATAAEQALDGVEIRAVLTYADPETASAVTETRTVHVDDHGAPARQQVAVVGEAAYQEGETVTLSAEVTPGTVLTAYQWERKAAPADEFSVVEGESGATLTFTAAAGDHGTEYRVTAMTPSGLVGYGPSPATALTVTEADDEPGTDEPGTDEPGTDEPGTDEPGTDEPGTDEPGTDEPGTDEPGTDEPDTDEPGTDEPGTDQPGTDEPGTDEPGTDQPGTDEPGTDQPGGEESEPSVPRGRPTDEQGSPSPEGVLAATGSAGVPLLVGGALLLTLGGALLIAVRGRAQRRAA</sequence>
<reference evidence="6" key="1">
    <citation type="journal article" date="2019" name="Int. J. Syst. Evol. Microbiol.">
        <title>The Global Catalogue of Microorganisms (GCM) 10K type strain sequencing project: providing services to taxonomists for standard genome sequencing and annotation.</title>
        <authorList>
            <consortium name="The Broad Institute Genomics Platform"/>
            <consortium name="The Broad Institute Genome Sequencing Center for Infectious Disease"/>
            <person name="Wu L."/>
            <person name="Ma J."/>
        </authorList>
    </citation>
    <scope>NUCLEOTIDE SEQUENCE [LARGE SCALE GENOMIC DNA]</scope>
    <source>
        <strain evidence="6">JCM 17975</strain>
    </source>
</reference>
<evidence type="ECO:0000256" key="3">
    <source>
        <dbReference type="SAM" id="SignalP"/>
    </source>
</evidence>